<protein>
    <recommendedName>
        <fullName evidence="3">histidine kinase</fullName>
        <ecNumber evidence="3">2.7.13.3</ecNumber>
    </recommendedName>
</protein>
<evidence type="ECO:0000256" key="10">
    <source>
        <dbReference type="ARBA" id="ARBA00022840"/>
    </source>
</evidence>
<dbReference type="CDD" id="cd00075">
    <property type="entry name" value="HATPase"/>
    <property type="match status" value="1"/>
</dbReference>
<feature type="domain" description="HAMP" evidence="16">
    <location>
        <begin position="894"/>
        <end position="946"/>
    </location>
</feature>
<comment type="subcellular location">
    <subcellularLocation>
        <location evidence="2">Cell membrane</location>
        <topology evidence="2">Multi-pass membrane protein</topology>
    </subcellularLocation>
</comment>
<keyword evidence="8" id="KW-0547">Nucleotide-binding</keyword>
<dbReference type="Pfam" id="PF00512">
    <property type="entry name" value="HisKA"/>
    <property type="match status" value="1"/>
</dbReference>
<feature type="transmembrane region" description="Helical" evidence="14">
    <location>
        <begin position="255"/>
        <end position="273"/>
    </location>
</feature>
<dbReference type="SUPFAM" id="SSF47384">
    <property type="entry name" value="Homodimeric domain of signal transducing histidine kinase"/>
    <property type="match status" value="1"/>
</dbReference>
<name>A0A0W8FYM4_9ZZZZ</name>
<evidence type="ECO:0000256" key="11">
    <source>
        <dbReference type="ARBA" id="ARBA00022989"/>
    </source>
</evidence>
<dbReference type="InterPro" id="IPR036097">
    <property type="entry name" value="HisK_dim/P_sf"/>
</dbReference>
<feature type="transmembrane region" description="Helical" evidence="14">
    <location>
        <begin position="172"/>
        <end position="189"/>
    </location>
</feature>
<keyword evidence="13 14" id="KW-0472">Membrane</keyword>
<dbReference type="SUPFAM" id="SSF158472">
    <property type="entry name" value="HAMP domain-like"/>
    <property type="match status" value="1"/>
</dbReference>
<dbReference type="EC" id="2.7.13.3" evidence="3"/>
<keyword evidence="12" id="KW-0902">Two-component regulatory system</keyword>
<dbReference type="SMART" id="SM00304">
    <property type="entry name" value="HAMP"/>
    <property type="match status" value="1"/>
</dbReference>
<keyword evidence="9" id="KW-0418">Kinase</keyword>
<feature type="transmembrane region" description="Helical" evidence="14">
    <location>
        <begin position="872"/>
        <end position="892"/>
    </location>
</feature>
<comment type="caution">
    <text evidence="17">The sequence shown here is derived from an EMBL/GenBank/DDBJ whole genome shotgun (WGS) entry which is preliminary data.</text>
</comment>
<dbReference type="Gene3D" id="6.10.340.10">
    <property type="match status" value="1"/>
</dbReference>
<evidence type="ECO:0000313" key="17">
    <source>
        <dbReference type="EMBL" id="KUG25905.1"/>
    </source>
</evidence>
<dbReference type="AlphaFoldDB" id="A0A0W8FYM4"/>
<dbReference type="InterPro" id="IPR003594">
    <property type="entry name" value="HATPase_dom"/>
</dbReference>
<dbReference type="CDD" id="cd00082">
    <property type="entry name" value="HisKA"/>
    <property type="match status" value="1"/>
</dbReference>
<evidence type="ECO:0000256" key="14">
    <source>
        <dbReference type="SAM" id="Phobius"/>
    </source>
</evidence>
<gene>
    <name evidence="17" type="ORF">ASZ90_004264</name>
</gene>
<reference evidence="17" key="1">
    <citation type="journal article" date="2015" name="Proc. Natl. Acad. Sci. U.S.A.">
        <title>Networks of energetic and metabolic interactions define dynamics in microbial communities.</title>
        <authorList>
            <person name="Embree M."/>
            <person name="Liu J.K."/>
            <person name="Al-Bassam M.M."/>
            <person name="Zengler K."/>
        </authorList>
    </citation>
    <scope>NUCLEOTIDE SEQUENCE</scope>
</reference>
<evidence type="ECO:0000256" key="4">
    <source>
        <dbReference type="ARBA" id="ARBA00022475"/>
    </source>
</evidence>
<evidence type="ECO:0000256" key="13">
    <source>
        <dbReference type="ARBA" id="ARBA00023136"/>
    </source>
</evidence>
<dbReference type="InterPro" id="IPR005467">
    <property type="entry name" value="His_kinase_dom"/>
</dbReference>
<evidence type="ECO:0000256" key="6">
    <source>
        <dbReference type="ARBA" id="ARBA00022679"/>
    </source>
</evidence>
<evidence type="ECO:0000256" key="3">
    <source>
        <dbReference type="ARBA" id="ARBA00012438"/>
    </source>
</evidence>
<sequence length="1166" mass="134010">MIDNENQLIDWSFSAVFNQNKIIDNYFREGETYFISNSLIDYLSVYDTLQVYSGIYTVVLFEPLEKNYEIQNKYYAPLSITEKYNQEFNTNFEINFFREAAPSKDGRKHSFPILNNNNNKIGVVTFFKPTRESELQNIAYVFELTQSILAVVLFLLIGLLIIKNTFLIKFRFIKFAILSTYIVLLRYLISYLNITVLFRDWEAANSKYFSSLFGNGIAGSPIELFLSLIALFAIVFIAFKYALDYFYKNTGEESSWFKFAFSLITFSLLYLFSLRGLGASIKSFVVDSSLRYYRESTLIPSEIESLMLFNVLLLGLIAFIGAVTFLLIIYTDSPRKEKRLNYFLAIFFFVQLAALIFDIIQREPQGTPFIRVLFILFTFIALLFLERKKNWRFGNIFLYSIASSIIVILLLTQYNSLVERTSIKNTAYNLTRQNEDLLRFAVQETLIRAITDRETVQSFYYDNKNAGSIAFKLWSNSILQKESLGSSISLLDYNHDIIGSFDFRFSKEYEIDWDKYSVELSDLHEIKIFEENILFSDNKIIRGIATVEDVEGVLGFITVSVIYDLSSLGLFEAPEFIVSDAGDINDSIDFTKLKIFDFHQGTLINSISNYNLGEKEILSILDAPLNQYGEAWINFEINFEDHLVFVLKRESNGVSRVIAVALQEKDLSWGLFDFFKIFFVHILFILTAFTFYFSILLIKYRKLKLSFAVKLLLSFIFISLIPLVLVSFFFRNITSEKNDYAIEYKLEKRSINVAKYLDNYSVKSSLNLGSAADKAANDLGIDFTLFRGNNYLLSTKSQFYDVGLIPKVINPIAYQSLFAQGLTAIIVKEKIENYSFNSFYYKTSLFGEYHVIKVTDGFNKIMLPLSGEEVDVYIFISYSVAMVIILILGFVLTNQFSKPIERLKNATRSVASGDLNIEVKATSKDEVGELVKGFNYMVKELKRSQAEIAEFERETAWKEMAKQVAHEIKNPLTPMKLSVQQLIASYNDKSPKFDQLFEKVTNTIITQIETLKNIASEFSSFARMPNPKFEVVIVNEIVKDSANLFSDEKITIEISGGQYKVEADKDQLKRVFINLIRNSIQANADKIKIEFFSIDKFVNIIFQDNGTGIQPENIDKIFEENFSTKQYGMGIGLSMAKKTIENIGGEIILKETNHNGTAFQIKFPVV</sequence>
<dbReference type="Gene3D" id="1.10.287.130">
    <property type="match status" value="1"/>
</dbReference>
<evidence type="ECO:0000256" key="12">
    <source>
        <dbReference type="ARBA" id="ARBA00023012"/>
    </source>
</evidence>
<dbReference type="Pfam" id="PF00672">
    <property type="entry name" value="HAMP"/>
    <property type="match status" value="1"/>
</dbReference>
<evidence type="ECO:0000256" key="2">
    <source>
        <dbReference type="ARBA" id="ARBA00004651"/>
    </source>
</evidence>
<feature type="transmembrane region" description="Helical" evidence="14">
    <location>
        <begin position="707"/>
        <end position="730"/>
    </location>
</feature>
<feature type="domain" description="Histidine kinase" evidence="15">
    <location>
        <begin position="963"/>
        <end position="1166"/>
    </location>
</feature>
<dbReference type="GO" id="GO:0005524">
    <property type="term" value="F:ATP binding"/>
    <property type="evidence" value="ECO:0007669"/>
    <property type="project" value="UniProtKB-KW"/>
</dbReference>
<dbReference type="InterPro" id="IPR036890">
    <property type="entry name" value="HATPase_C_sf"/>
</dbReference>
<dbReference type="InterPro" id="IPR003660">
    <property type="entry name" value="HAMP_dom"/>
</dbReference>
<dbReference type="PROSITE" id="PS50109">
    <property type="entry name" value="HIS_KIN"/>
    <property type="match status" value="1"/>
</dbReference>
<feature type="transmembrane region" description="Helical" evidence="14">
    <location>
        <begin position="342"/>
        <end position="360"/>
    </location>
</feature>
<dbReference type="PANTHER" id="PTHR45528:SF1">
    <property type="entry name" value="SENSOR HISTIDINE KINASE CPXA"/>
    <property type="match status" value="1"/>
</dbReference>
<evidence type="ECO:0000256" key="8">
    <source>
        <dbReference type="ARBA" id="ARBA00022741"/>
    </source>
</evidence>
<feature type="transmembrane region" description="Helical" evidence="14">
    <location>
        <begin position="366"/>
        <end position="384"/>
    </location>
</feature>
<evidence type="ECO:0000256" key="9">
    <source>
        <dbReference type="ARBA" id="ARBA00022777"/>
    </source>
</evidence>
<dbReference type="InterPro" id="IPR050398">
    <property type="entry name" value="HssS/ArlS-like"/>
</dbReference>
<keyword evidence="10" id="KW-0067">ATP-binding</keyword>
<organism evidence="17">
    <name type="scientific">hydrocarbon metagenome</name>
    <dbReference type="NCBI Taxonomy" id="938273"/>
    <lineage>
        <taxon>unclassified sequences</taxon>
        <taxon>metagenomes</taxon>
        <taxon>ecological metagenomes</taxon>
    </lineage>
</organism>
<dbReference type="PROSITE" id="PS50885">
    <property type="entry name" value="HAMP"/>
    <property type="match status" value="1"/>
</dbReference>
<keyword evidence="7 14" id="KW-0812">Transmembrane</keyword>
<feature type="transmembrane region" description="Helical" evidence="14">
    <location>
        <begin position="307"/>
        <end position="330"/>
    </location>
</feature>
<keyword evidence="5" id="KW-0597">Phosphoprotein</keyword>
<evidence type="ECO:0000256" key="5">
    <source>
        <dbReference type="ARBA" id="ARBA00022553"/>
    </source>
</evidence>
<dbReference type="EMBL" id="LNQE01000577">
    <property type="protein sequence ID" value="KUG25905.1"/>
    <property type="molecule type" value="Genomic_DNA"/>
</dbReference>
<dbReference type="InterPro" id="IPR003661">
    <property type="entry name" value="HisK_dim/P_dom"/>
</dbReference>
<evidence type="ECO:0000256" key="7">
    <source>
        <dbReference type="ARBA" id="ARBA00022692"/>
    </source>
</evidence>
<dbReference type="Pfam" id="PF02518">
    <property type="entry name" value="HATPase_c"/>
    <property type="match status" value="1"/>
</dbReference>
<dbReference type="GO" id="GO:0005886">
    <property type="term" value="C:plasma membrane"/>
    <property type="evidence" value="ECO:0007669"/>
    <property type="project" value="UniProtKB-SubCell"/>
</dbReference>
<feature type="transmembrane region" description="Helical" evidence="14">
    <location>
        <begin position="138"/>
        <end position="160"/>
    </location>
</feature>
<feature type="transmembrane region" description="Helical" evidence="14">
    <location>
        <begin position="396"/>
        <end position="414"/>
    </location>
</feature>
<keyword evidence="11 14" id="KW-1133">Transmembrane helix</keyword>
<evidence type="ECO:0000256" key="1">
    <source>
        <dbReference type="ARBA" id="ARBA00000085"/>
    </source>
</evidence>
<dbReference type="PRINTS" id="PR00344">
    <property type="entry name" value="BCTRLSENSOR"/>
</dbReference>
<dbReference type="SMART" id="SM00388">
    <property type="entry name" value="HisKA"/>
    <property type="match status" value="1"/>
</dbReference>
<keyword evidence="4" id="KW-1003">Cell membrane</keyword>
<dbReference type="GO" id="GO:0000155">
    <property type="term" value="F:phosphorelay sensor kinase activity"/>
    <property type="evidence" value="ECO:0007669"/>
    <property type="project" value="InterPro"/>
</dbReference>
<evidence type="ECO:0000259" key="16">
    <source>
        <dbReference type="PROSITE" id="PS50885"/>
    </source>
</evidence>
<dbReference type="Gene3D" id="3.30.565.10">
    <property type="entry name" value="Histidine kinase-like ATPase, C-terminal domain"/>
    <property type="match status" value="1"/>
</dbReference>
<keyword evidence="6" id="KW-0808">Transferase</keyword>
<dbReference type="SMART" id="SM00387">
    <property type="entry name" value="HATPase_c"/>
    <property type="match status" value="1"/>
</dbReference>
<dbReference type="PANTHER" id="PTHR45528">
    <property type="entry name" value="SENSOR HISTIDINE KINASE CPXA"/>
    <property type="match status" value="1"/>
</dbReference>
<dbReference type="SUPFAM" id="SSF55874">
    <property type="entry name" value="ATPase domain of HSP90 chaperone/DNA topoisomerase II/histidine kinase"/>
    <property type="match status" value="1"/>
</dbReference>
<feature type="transmembrane region" description="Helical" evidence="14">
    <location>
        <begin position="224"/>
        <end position="243"/>
    </location>
</feature>
<evidence type="ECO:0000259" key="15">
    <source>
        <dbReference type="PROSITE" id="PS50109"/>
    </source>
</evidence>
<dbReference type="CDD" id="cd06225">
    <property type="entry name" value="HAMP"/>
    <property type="match status" value="1"/>
</dbReference>
<feature type="transmembrane region" description="Helical" evidence="14">
    <location>
        <begin position="674"/>
        <end position="695"/>
    </location>
</feature>
<comment type="catalytic activity">
    <reaction evidence="1">
        <text>ATP + protein L-histidine = ADP + protein N-phospho-L-histidine.</text>
        <dbReference type="EC" id="2.7.13.3"/>
    </reaction>
</comment>
<dbReference type="InterPro" id="IPR004358">
    <property type="entry name" value="Sig_transdc_His_kin-like_C"/>
</dbReference>
<accession>A0A0W8FYM4</accession>
<proteinExistence type="predicted"/>